<organism evidence="1 4">
    <name type="scientific">Pseudonocardia alni</name>
    <name type="common">Amycolata alni</name>
    <dbReference type="NCBI Taxonomy" id="33907"/>
    <lineage>
        <taxon>Bacteria</taxon>
        <taxon>Bacillati</taxon>
        <taxon>Actinomycetota</taxon>
        <taxon>Actinomycetes</taxon>
        <taxon>Pseudonocardiales</taxon>
        <taxon>Pseudonocardiaceae</taxon>
        <taxon>Pseudonocardia</taxon>
    </lineage>
</organism>
<dbReference type="EMBL" id="PHUJ01000001">
    <property type="protein sequence ID" value="PKB41427.1"/>
    <property type="molecule type" value="Genomic_DNA"/>
</dbReference>
<dbReference type="AlphaFoldDB" id="A0A852WG99"/>
<evidence type="ECO:0000313" key="2">
    <source>
        <dbReference type="EMBL" id="PKB41427.1"/>
    </source>
</evidence>
<evidence type="ECO:0000313" key="4">
    <source>
        <dbReference type="Proteomes" id="UP000549695"/>
    </source>
</evidence>
<reference evidence="1 4" key="1">
    <citation type="submission" date="2020-07" db="EMBL/GenBank/DDBJ databases">
        <title>Sequencing the genomes of 1000 actinobacteria strains.</title>
        <authorList>
            <person name="Klenk H.-P."/>
        </authorList>
    </citation>
    <scope>NUCLEOTIDE SEQUENCE [LARGE SCALE GENOMIC DNA]</scope>
    <source>
        <strain evidence="2 3">DSM 44104</strain>
        <strain evidence="1 4">DSM 44749</strain>
    </source>
</reference>
<name>A0A852WG99_PSEA5</name>
<dbReference type="Proteomes" id="UP000549695">
    <property type="component" value="Unassembled WGS sequence"/>
</dbReference>
<dbReference type="RefSeq" id="WP_100877202.1">
    <property type="nucleotide sequence ID" value="NZ_BAAAJZ010000009.1"/>
</dbReference>
<comment type="caution">
    <text evidence="1">The sequence shown here is derived from an EMBL/GenBank/DDBJ whole genome shotgun (WGS) entry which is preliminary data.</text>
</comment>
<protein>
    <submittedName>
        <fullName evidence="1">Uncharacterized protein</fullName>
    </submittedName>
</protein>
<dbReference type="EMBL" id="JACCCZ010000002">
    <property type="protein sequence ID" value="NYG05295.1"/>
    <property type="molecule type" value="Genomic_DNA"/>
</dbReference>
<accession>A0AA44UVA8</accession>
<proteinExistence type="predicted"/>
<accession>A0A852WG99</accession>
<keyword evidence="4" id="KW-1185">Reference proteome</keyword>
<sequence length="97" mass="11056">MRESSLVARPDERGHEVLVAYRPVHFTLGDTARAMNAVVDPHLRKVSSRARVGRSRVRDVLRQIATDGWPEGFAADPDRVDYWRKWLVAQGVFQADD</sequence>
<dbReference type="Proteomes" id="UP000232453">
    <property type="component" value="Unassembled WGS sequence"/>
</dbReference>
<dbReference type="GeneID" id="98055210"/>
<evidence type="ECO:0000313" key="3">
    <source>
        <dbReference type="Proteomes" id="UP000232453"/>
    </source>
</evidence>
<evidence type="ECO:0000313" key="1">
    <source>
        <dbReference type="EMBL" id="NYG05295.1"/>
    </source>
</evidence>
<gene>
    <name evidence="2" type="ORF">ATL51_0095</name>
    <name evidence="1" type="ORF">HDA37_005649</name>
</gene>